<dbReference type="Proteomes" id="UP000800041">
    <property type="component" value="Unassembled WGS sequence"/>
</dbReference>
<feature type="transmembrane region" description="Helical" evidence="1">
    <location>
        <begin position="284"/>
        <end position="305"/>
    </location>
</feature>
<keyword evidence="1" id="KW-0472">Membrane</keyword>
<keyword evidence="3" id="KW-1185">Reference proteome</keyword>
<gene>
    <name evidence="2" type="ORF">K402DRAFT_394471</name>
</gene>
<keyword evidence="1" id="KW-0812">Transmembrane</keyword>
<dbReference type="OrthoDB" id="5295335at2759"/>
<dbReference type="EMBL" id="ML977160">
    <property type="protein sequence ID" value="KAF1985871.1"/>
    <property type="molecule type" value="Genomic_DNA"/>
</dbReference>
<evidence type="ECO:0000313" key="2">
    <source>
        <dbReference type="EMBL" id="KAF1985871.1"/>
    </source>
</evidence>
<feature type="transmembrane region" description="Helical" evidence="1">
    <location>
        <begin position="39"/>
        <end position="57"/>
    </location>
</feature>
<reference evidence="2" key="1">
    <citation type="journal article" date="2020" name="Stud. Mycol.">
        <title>101 Dothideomycetes genomes: a test case for predicting lifestyles and emergence of pathogens.</title>
        <authorList>
            <person name="Haridas S."/>
            <person name="Albert R."/>
            <person name="Binder M."/>
            <person name="Bloem J."/>
            <person name="Labutti K."/>
            <person name="Salamov A."/>
            <person name="Andreopoulos B."/>
            <person name="Baker S."/>
            <person name="Barry K."/>
            <person name="Bills G."/>
            <person name="Bluhm B."/>
            <person name="Cannon C."/>
            <person name="Castanera R."/>
            <person name="Culley D."/>
            <person name="Daum C."/>
            <person name="Ezra D."/>
            <person name="Gonzalez J."/>
            <person name="Henrissat B."/>
            <person name="Kuo A."/>
            <person name="Liang C."/>
            <person name="Lipzen A."/>
            <person name="Lutzoni F."/>
            <person name="Magnuson J."/>
            <person name="Mondo S."/>
            <person name="Nolan M."/>
            <person name="Ohm R."/>
            <person name="Pangilinan J."/>
            <person name="Park H.-J."/>
            <person name="Ramirez L."/>
            <person name="Alfaro M."/>
            <person name="Sun H."/>
            <person name="Tritt A."/>
            <person name="Yoshinaga Y."/>
            <person name="Zwiers L.-H."/>
            <person name="Turgeon B."/>
            <person name="Goodwin S."/>
            <person name="Spatafora J."/>
            <person name="Crous P."/>
            <person name="Grigoriev I."/>
        </authorList>
    </citation>
    <scope>NUCLEOTIDE SEQUENCE</scope>
    <source>
        <strain evidence="2">CBS 113979</strain>
    </source>
</reference>
<dbReference type="AlphaFoldDB" id="A0A6G1GY37"/>
<evidence type="ECO:0000313" key="3">
    <source>
        <dbReference type="Proteomes" id="UP000800041"/>
    </source>
</evidence>
<organism evidence="2 3">
    <name type="scientific">Aulographum hederae CBS 113979</name>
    <dbReference type="NCBI Taxonomy" id="1176131"/>
    <lineage>
        <taxon>Eukaryota</taxon>
        <taxon>Fungi</taxon>
        <taxon>Dikarya</taxon>
        <taxon>Ascomycota</taxon>
        <taxon>Pezizomycotina</taxon>
        <taxon>Dothideomycetes</taxon>
        <taxon>Pleosporomycetidae</taxon>
        <taxon>Aulographales</taxon>
        <taxon>Aulographaceae</taxon>
    </lineage>
</organism>
<proteinExistence type="predicted"/>
<protein>
    <submittedName>
        <fullName evidence="2">Uncharacterized protein</fullName>
    </submittedName>
</protein>
<name>A0A6G1GY37_9PEZI</name>
<evidence type="ECO:0000256" key="1">
    <source>
        <dbReference type="SAM" id="Phobius"/>
    </source>
</evidence>
<sequence length="402" mass="43807">MDDSTTGAASVALGTLIGYFGAEAASDDIFDHILWPERYWNGFSPAFALPIALLMPMGGPMHKAMLKTLDRLAAHGLFRGPAQGHMLGTAFYPDSGISYNLHRDGEVQRKSCRNCLWIGAVGRMPIPEIGPKAKGTECATSASSRVLRSRTALSILTLSRGGKTESSTSQRVPIDVGAVRWRTFAALACSELSAVVFSIIAAGVGRSLLSCIWLLPLVLKLISAVFSMEREGLQSTAASEEEGSCIAEIRLPNHGALLIQGSDTLVMQFFRHYGHPKRNRGREILQMGIVVGFGLLFPLGLVLSLSCMSSTMRYLWFGYQLYATLVMHICRYCQCRTWCTAEQRITRLFSDGHGGPIANCLELRDGTGSSVLARLSTTYYDRQAEGEEAMRQVLLRVSPSAA</sequence>
<accession>A0A6G1GY37</accession>
<keyword evidence="1" id="KW-1133">Transmembrane helix</keyword>